<dbReference type="InterPro" id="IPR050583">
    <property type="entry name" value="Mycobacterial_A85_antigen"/>
</dbReference>
<organism evidence="2 3">
    <name type="scientific">Gordonia asplenii</name>
    <dbReference type="NCBI Taxonomy" id="2725283"/>
    <lineage>
        <taxon>Bacteria</taxon>
        <taxon>Bacillati</taxon>
        <taxon>Actinomycetota</taxon>
        <taxon>Actinomycetes</taxon>
        <taxon>Mycobacteriales</taxon>
        <taxon>Gordoniaceae</taxon>
        <taxon>Gordonia</taxon>
    </lineage>
</organism>
<accession>A0A848KQZ5</accession>
<protein>
    <submittedName>
        <fullName evidence="2">Esterase family protein</fullName>
    </submittedName>
</protein>
<evidence type="ECO:0000313" key="2">
    <source>
        <dbReference type="EMBL" id="NMO01126.1"/>
    </source>
</evidence>
<dbReference type="AlphaFoldDB" id="A0A848KQZ5"/>
<evidence type="ECO:0000256" key="1">
    <source>
        <dbReference type="SAM" id="SignalP"/>
    </source>
</evidence>
<reference evidence="2 3" key="1">
    <citation type="submission" date="2020-04" db="EMBL/GenBank/DDBJ databases">
        <title>Gordonia sp. nov. TBRC 11910.</title>
        <authorList>
            <person name="Suriyachadkun C."/>
        </authorList>
    </citation>
    <scope>NUCLEOTIDE SEQUENCE [LARGE SCALE GENOMIC DNA]</scope>
    <source>
        <strain evidence="2 3">TBRC 11910</strain>
    </source>
</reference>
<dbReference type="Proteomes" id="UP000550729">
    <property type="component" value="Unassembled WGS sequence"/>
</dbReference>
<dbReference type="InterPro" id="IPR000801">
    <property type="entry name" value="Esterase-like"/>
</dbReference>
<dbReference type="Gene3D" id="3.40.50.1820">
    <property type="entry name" value="alpha/beta hydrolase"/>
    <property type="match status" value="1"/>
</dbReference>
<gene>
    <name evidence="2" type="ORF">HH308_07835</name>
</gene>
<feature type="signal peptide" evidence="1">
    <location>
        <begin position="1"/>
        <end position="31"/>
    </location>
</feature>
<evidence type="ECO:0000313" key="3">
    <source>
        <dbReference type="Proteomes" id="UP000550729"/>
    </source>
</evidence>
<dbReference type="SUPFAM" id="SSF53474">
    <property type="entry name" value="alpha/beta-Hydrolases"/>
    <property type="match status" value="1"/>
</dbReference>
<proteinExistence type="predicted"/>
<feature type="chain" id="PRO_5032980189" evidence="1">
    <location>
        <begin position="32"/>
        <end position="336"/>
    </location>
</feature>
<comment type="caution">
    <text evidence="2">The sequence shown here is derived from an EMBL/GenBank/DDBJ whole genome shotgun (WGS) entry which is preliminary data.</text>
</comment>
<name>A0A848KQZ5_9ACTN</name>
<dbReference type="Pfam" id="PF00756">
    <property type="entry name" value="Esterase"/>
    <property type="match status" value="1"/>
</dbReference>
<dbReference type="GO" id="GO:0016747">
    <property type="term" value="F:acyltransferase activity, transferring groups other than amino-acyl groups"/>
    <property type="evidence" value="ECO:0007669"/>
    <property type="project" value="TreeGrafter"/>
</dbReference>
<keyword evidence="1" id="KW-0732">Signal</keyword>
<dbReference type="EMBL" id="JABBNB010000006">
    <property type="protein sequence ID" value="NMO01126.1"/>
    <property type="molecule type" value="Genomic_DNA"/>
</dbReference>
<dbReference type="PANTHER" id="PTHR48098">
    <property type="entry name" value="ENTEROCHELIN ESTERASE-RELATED"/>
    <property type="match status" value="1"/>
</dbReference>
<keyword evidence="3" id="KW-1185">Reference proteome</keyword>
<dbReference type="PANTHER" id="PTHR48098:SF1">
    <property type="entry name" value="DIACYLGLYCEROL ACYLTRANSFERASE_MYCOLYLTRANSFERASE AG85A"/>
    <property type="match status" value="1"/>
</dbReference>
<dbReference type="RefSeq" id="WP_170193627.1">
    <property type="nucleotide sequence ID" value="NZ_JABBNB010000006.1"/>
</dbReference>
<sequence length="336" mass="35951">MLPRPQLRRTIGIAALACALLAGLTAPGATASPAVAHIERIVSEGPTQSAAYVYSAAMHKTVKVQILTPASHTTVPTTSPRPTLYMLSGLGEEDPTNSIWLRKTDIVKFFAGKNVNVVLPLAGNGSFYTDWRSDDPVLGRYRWETFLTEELPPLLDERFGGNGSRAIAGLSMGAGSALVLAARHPRFYRAVASYSGCYSATDLTGQVSTRAIVKVFGGDATNMWGPIGDPRWAAHDVIRHAAGLRGTDLYISVGSGLPGRYDAPGYPGNDNPADRTVVGGAIEVGSLACTRRLQSALAAQHIPADFRFVSPGTHSWPYWVDQLHSSWPVISRALSR</sequence>
<dbReference type="InterPro" id="IPR029058">
    <property type="entry name" value="AB_hydrolase_fold"/>
</dbReference>